<feature type="region of interest" description="Disordered" evidence="1">
    <location>
        <begin position="41"/>
        <end position="65"/>
    </location>
</feature>
<sequence>MSLRKAGSMKYFSIPAIAVLLSFQTVNISYSDETMDCTPSAPYEAPPYVEPRPESKAPSKLVDNRNGTITDPESGLIWTQKDSYADLNKCLTWPEAVQYVENLNTAGFSDWRLPTIKELLTIYDTSREGVLAWDKNPEYPLALDDKFSDGAAYWYWSNECGKTKLSECCAKSLYFVKGHINLRHFDLCNNGGVRAVRDLKK</sequence>
<dbReference type="Pfam" id="PF07603">
    <property type="entry name" value="Lcl_C"/>
    <property type="match status" value="1"/>
</dbReference>
<evidence type="ECO:0000313" key="4">
    <source>
        <dbReference type="Proteomes" id="UP000594688"/>
    </source>
</evidence>
<dbReference type="InterPro" id="IPR011460">
    <property type="entry name" value="Lcl_C"/>
</dbReference>
<organism evidence="3 4">
    <name type="scientific">Candidatus Nitronauta litoralis</name>
    <dbReference type="NCBI Taxonomy" id="2705533"/>
    <lineage>
        <taxon>Bacteria</taxon>
        <taxon>Pseudomonadati</taxon>
        <taxon>Nitrospinota/Tectimicrobiota group</taxon>
        <taxon>Nitrospinota</taxon>
        <taxon>Nitrospinia</taxon>
        <taxon>Nitrospinales</taxon>
        <taxon>Nitrospinaceae</taxon>
        <taxon>Candidatus Nitronauta</taxon>
    </lineage>
</organism>
<dbReference type="EMBL" id="CP048685">
    <property type="protein sequence ID" value="QPJ61605.1"/>
    <property type="molecule type" value="Genomic_DNA"/>
</dbReference>
<reference evidence="3 4" key="1">
    <citation type="submission" date="2020-02" db="EMBL/GenBank/DDBJ databases">
        <title>Genomic and physiological characterization of two novel Nitrospinaceae genera.</title>
        <authorList>
            <person name="Mueller A.J."/>
            <person name="Jung M.-Y."/>
            <person name="Strachan C.R."/>
            <person name="Herbold C.W."/>
            <person name="Kirkegaard R.H."/>
            <person name="Daims H."/>
        </authorList>
    </citation>
    <scope>NUCLEOTIDE SEQUENCE [LARGE SCALE GENOMIC DNA]</scope>
    <source>
        <strain evidence="3">EB</strain>
    </source>
</reference>
<protein>
    <submittedName>
        <fullName evidence="3">DUF1566 domain-containing protein</fullName>
    </submittedName>
</protein>
<dbReference type="KEGG" id="nli:G3M70_06785"/>
<dbReference type="Proteomes" id="UP000594688">
    <property type="component" value="Chromosome"/>
</dbReference>
<proteinExistence type="predicted"/>
<gene>
    <name evidence="3" type="ORF">G3M70_06785</name>
</gene>
<dbReference type="AlphaFoldDB" id="A0A7T0FZV1"/>
<evidence type="ECO:0000256" key="1">
    <source>
        <dbReference type="SAM" id="MobiDB-lite"/>
    </source>
</evidence>
<name>A0A7T0FZV1_9BACT</name>
<evidence type="ECO:0000259" key="2">
    <source>
        <dbReference type="Pfam" id="PF07603"/>
    </source>
</evidence>
<accession>A0A7T0FZV1</accession>
<evidence type="ECO:0000313" key="3">
    <source>
        <dbReference type="EMBL" id="QPJ61605.1"/>
    </source>
</evidence>
<feature type="domain" description="Lcl C-terminal" evidence="2">
    <location>
        <begin position="67"/>
        <end position="197"/>
    </location>
</feature>